<evidence type="ECO:0000256" key="10">
    <source>
        <dbReference type="ARBA" id="ARBA00025631"/>
    </source>
</evidence>
<dbReference type="AlphaFoldDB" id="A0A5K4EE81"/>
<evidence type="ECO:0000256" key="8">
    <source>
        <dbReference type="ARBA" id="ARBA00023136"/>
    </source>
</evidence>
<dbReference type="Pfam" id="PF15383">
    <property type="entry name" value="TMEM237"/>
    <property type="match status" value="1"/>
</dbReference>
<dbReference type="Proteomes" id="UP000008854">
    <property type="component" value="Unassembled WGS sequence"/>
</dbReference>
<proteinExistence type="inferred from homology"/>
<dbReference type="PANTHER" id="PTHR28388">
    <property type="entry name" value="TRANSMEMBRANE PROTEIN 237"/>
    <property type="match status" value="1"/>
</dbReference>
<evidence type="ECO:0000313" key="12">
    <source>
        <dbReference type="Proteomes" id="UP000008854"/>
    </source>
</evidence>
<evidence type="ECO:0000313" key="13">
    <source>
        <dbReference type="WBParaSite" id="Smp_054620.3"/>
    </source>
</evidence>
<accession>A0A5K4EE81</accession>
<evidence type="ECO:0000256" key="7">
    <source>
        <dbReference type="ARBA" id="ARBA00023069"/>
    </source>
</evidence>
<keyword evidence="12" id="KW-1185">Reference proteome</keyword>
<evidence type="ECO:0000256" key="2">
    <source>
        <dbReference type="ARBA" id="ARBA00004141"/>
    </source>
</evidence>
<dbReference type="STRING" id="6183.A0A5K4EE81"/>
<keyword evidence="9" id="KW-0966">Cell projection</keyword>
<keyword evidence="5" id="KW-0970">Cilium biogenesis/degradation</keyword>
<feature type="transmembrane region" description="Helical" evidence="11">
    <location>
        <begin position="251"/>
        <end position="271"/>
    </location>
</feature>
<dbReference type="InterPro" id="IPR029409">
    <property type="entry name" value="TMEM237"/>
</dbReference>
<evidence type="ECO:0000256" key="9">
    <source>
        <dbReference type="ARBA" id="ARBA00023273"/>
    </source>
</evidence>
<dbReference type="PANTHER" id="PTHR28388:SF1">
    <property type="entry name" value="TRANSMEMBRANE PROTEIN 237"/>
    <property type="match status" value="1"/>
</dbReference>
<dbReference type="GO" id="GO:0035869">
    <property type="term" value="C:ciliary transition zone"/>
    <property type="evidence" value="ECO:0007669"/>
    <property type="project" value="TreeGrafter"/>
</dbReference>
<evidence type="ECO:0000256" key="11">
    <source>
        <dbReference type="SAM" id="Phobius"/>
    </source>
</evidence>
<comment type="similarity">
    <text evidence="3">Belongs to the TMEM237 family.</text>
</comment>
<keyword evidence="8 11" id="KW-0472">Membrane</keyword>
<dbReference type="ExpressionAtlas" id="A0A5K4EE81">
    <property type="expression patterns" value="baseline"/>
</dbReference>
<evidence type="ECO:0000256" key="5">
    <source>
        <dbReference type="ARBA" id="ARBA00022794"/>
    </source>
</evidence>
<dbReference type="GO" id="GO:0016020">
    <property type="term" value="C:membrane"/>
    <property type="evidence" value="ECO:0007669"/>
    <property type="project" value="UniProtKB-SubCell"/>
</dbReference>
<dbReference type="WBParaSite" id="Smp_054620.3">
    <property type="protein sequence ID" value="Smp_054620.3"/>
    <property type="gene ID" value="Smp_054620"/>
</dbReference>
<evidence type="ECO:0000256" key="4">
    <source>
        <dbReference type="ARBA" id="ARBA00022692"/>
    </source>
</evidence>
<keyword evidence="4 11" id="KW-0812">Transmembrane</keyword>
<feature type="transmembrane region" description="Helical" evidence="11">
    <location>
        <begin position="208"/>
        <end position="230"/>
    </location>
</feature>
<keyword evidence="6 11" id="KW-1133">Transmembrane helix</keyword>
<comment type="subcellular location">
    <subcellularLocation>
        <location evidence="1">Cell projection</location>
        <location evidence="1">Cilium</location>
    </subcellularLocation>
    <subcellularLocation>
        <location evidence="2">Membrane</location>
        <topology evidence="2">Multi-pass membrane protein</topology>
    </subcellularLocation>
</comment>
<evidence type="ECO:0000256" key="6">
    <source>
        <dbReference type="ARBA" id="ARBA00022989"/>
    </source>
</evidence>
<reference evidence="12" key="1">
    <citation type="journal article" date="2012" name="PLoS Negl. Trop. Dis.">
        <title>A systematically improved high quality genome and transcriptome of the human blood fluke Schistosoma mansoni.</title>
        <authorList>
            <person name="Protasio A.V."/>
            <person name="Tsai I.J."/>
            <person name="Babbage A."/>
            <person name="Nichol S."/>
            <person name="Hunt M."/>
            <person name="Aslett M.A."/>
            <person name="De Silva N."/>
            <person name="Velarde G.S."/>
            <person name="Anderson T.J."/>
            <person name="Clark R.C."/>
            <person name="Davidson C."/>
            <person name="Dillon G.P."/>
            <person name="Holroyd N.E."/>
            <person name="LoVerde P.T."/>
            <person name="Lloyd C."/>
            <person name="McQuillan J."/>
            <person name="Oliveira G."/>
            <person name="Otto T.D."/>
            <person name="Parker-Manuel S.J."/>
            <person name="Quail M.A."/>
            <person name="Wilson R.A."/>
            <person name="Zerlotini A."/>
            <person name="Dunne D.W."/>
            <person name="Berriman M."/>
        </authorList>
    </citation>
    <scope>NUCLEOTIDE SEQUENCE [LARGE SCALE GENOMIC DNA]</scope>
    <source>
        <strain evidence="12">Puerto Rican</strain>
    </source>
</reference>
<evidence type="ECO:0000256" key="1">
    <source>
        <dbReference type="ARBA" id="ARBA00004138"/>
    </source>
</evidence>
<feature type="transmembrane region" description="Helical" evidence="11">
    <location>
        <begin position="302"/>
        <end position="323"/>
    </location>
</feature>
<dbReference type="GO" id="GO:0060271">
    <property type="term" value="P:cilium assembly"/>
    <property type="evidence" value="ECO:0007669"/>
    <property type="project" value="TreeGrafter"/>
</dbReference>
<keyword evidence="7" id="KW-0969">Cilium</keyword>
<organism evidence="12 13">
    <name type="scientific">Schistosoma mansoni</name>
    <name type="common">Blood fluke</name>
    <dbReference type="NCBI Taxonomy" id="6183"/>
    <lineage>
        <taxon>Eukaryota</taxon>
        <taxon>Metazoa</taxon>
        <taxon>Spiralia</taxon>
        <taxon>Lophotrochozoa</taxon>
        <taxon>Platyhelminthes</taxon>
        <taxon>Trematoda</taxon>
        <taxon>Digenea</taxon>
        <taxon>Strigeidida</taxon>
        <taxon>Schistosomatoidea</taxon>
        <taxon>Schistosomatidae</taxon>
        <taxon>Schistosoma</taxon>
    </lineage>
</organism>
<name>A0A5K4EE81_SCHMA</name>
<dbReference type="InParanoid" id="A0A5K4EE81"/>
<protein>
    <submittedName>
        <fullName evidence="13">Uncharacterized protein</fullName>
    </submittedName>
</protein>
<reference evidence="13" key="2">
    <citation type="submission" date="2019-11" db="UniProtKB">
        <authorList>
            <consortium name="WormBaseParasite"/>
        </authorList>
    </citation>
    <scope>IDENTIFICATION</scope>
    <source>
        <strain evidence="13">Puerto Rican</strain>
    </source>
</reference>
<sequence length="353" mass="40119">MIFSKQVMEQTIGSAVQANTSEILRKNKGRRSSKVKNSDVGPILETLGDDVTIASETENVNKKRNSLVTGAKEIPFMDNRGDISINFSERQFTPNVYVENRSGFRSHPIKDYEKNMPIKGNEESTVKRLNDKQEPMYTHNNPGLHFVISIHETLQILTFTLFGLLAGASLVHTLFVQSLINPRQIKSDGSWDYNYGDGYLPLLKYYGIYARPISITFYTSLALIGVFVFGKFDLGRPTTNCIRKCVKLQNGLMAIIFYMIAFVIHNSMGWFDYIFHVNSYKSEDEIRYLLSTQIDLNNFLKIWQILDACRTAFIIITWISVALGDSTHDRLTTTLNINPMKIGDGSQNNIQPN</sequence>
<comment type="function">
    <text evidence="10">Component of the transition zone in primary cilia. Required for ciliogenesis.</text>
</comment>
<evidence type="ECO:0000256" key="3">
    <source>
        <dbReference type="ARBA" id="ARBA00008783"/>
    </source>
</evidence>
<feature type="transmembrane region" description="Helical" evidence="11">
    <location>
        <begin position="156"/>
        <end position="180"/>
    </location>
</feature>